<evidence type="ECO:0000256" key="8">
    <source>
        <dbReference type="SAM" id="MobiDB-lite"/>
    </source>
</evidence>
<feature type="region of interest" description="Disordered" evidence="8">
    <location>
        <begin position="174"/>
        <end position="223"/>
    </location>
</feature>
<keyword evidence="6" id="KW-0687">Ribonucleoprotein</keyword>
<gene>
    <name evidence="10" type="ORF">TRITD_3Bv1G042470</name>
</gene>
<keyword evidence="2" id="KW-0677">Repeat</keyword>
<evidence type="ECO:0000256" key="7">
    <source>
        <dbReference type="PROSITE-ProRule" id="PRU00626"/>
    </source>
</evidence>
<evidence type="ECO:0000256" key="5">
    <source>
        <dbReference type="ARBA" id="ARBA00023187"/>
    </source>
</evidence>
<dbReference type="Pfam" id="PF01985">
    <property type="entry name" value="CRS1_YhbY"/>
    <property type="match status" value="1"/>
</dbReference>
<dbReference type="InterPro" id="IPR035920">
    <property type="entry name" value="YhbY-like_sf"/>
</dbReference>
<dbReference type="GO" id="GO:0006397">
    <property type="term" value="P:mRNA processing"/>
    <property type="evidence" value="ECO:0007669"/>
    <property type="project" value="UniProtKB-KW"/>
</dbReference>
<evidence type="ECO:0000313" key="11">
    <source>
        <dbReference type="Proteomes" id="UP000324705"/>
    </source>
</evidence>
<keyword evidence="1" id="KW-0507">mRNA processing</keyword>
<keyword evidence="5" id="KW-0508">mRNA splicing</keyword>
<dbReference type="PANTHER" id="PTHR46247">
    <property type="entry name" value="CRS2-ASSOCIATED FACTOR 1, CHLOROPLASTIC"/>
    <property type="match status" value="1"/>
</dbReference>
<evidence type="ECO:0000256" key="3">
    <source>
        <dbReference type="ARBA" id="ARBA00022884"/>
    </source>
</evidence>
<keyword evidence="4" id="KW-0809">Transit peptide</keyword>
<feature type="compositionally biased region" description="Basic and acidic residues" evidence="8">
    <location>
        <begin position="192"/>
        <end position="201"/>
    </location>
</feature>
<evidence type="ECO:0000256" key="4">
    <source>
        <dbReference type="ARBA" id="ARBA00022946"/>
    </source>
</evidence>
<feature type="domain" description="CRM" evidence="9">
    <location>
        <begin position="1"/>
        <end position="65"/>
    </location>
</feature>
<dbReference type="GO" id="GO:0003723">
    <property type="term" value="F:RNA binding"/>
    <property type="evidence" value="ECO:0007669"/>
    <property type="project" value="UniProtKB-UniRule"/>
</dbReference>
<dbReference type="Gramene" id="TRITD3Bv1G042470.4">
    <property type="protein sequence ID" value="TRITD3Bv1G042470.4"/>
    <property type="gene ID" value="TRITD3Bv1G042470"/>
</dbReference>
<dbReference type="PROSITE" id="PS51295">
    <property type="entry name" value="CRM"/>
    <property type="match status" value="1"/>
</dbReference>
<evidence type="ECO:0000256" key="6">
    <source>
        <dbReference type="ARBA" id="ARBA00023274"/>
    </source>
</evidence>
<keyword evidence="3 7" id="KW-0694">RNA-binding</keyword>
<organism evidence="10 11">
    <name type="scientific">Triticum turgidum subsp. durum</name>
    <name type="common">Durum wheat</name>
    <name type="synonym">Triticum durum</name>
    <dbReference type="NCBI Taxonomy" id="4567"/>
    <lineage>
        <taxon>Eukaryota</taxon>
        <taxon>Viridiplantae</taxon>
        <taxon>Streptophyta</taxon>
        <taxon>Embryophyta</taxon>
        <taxon>Tracheophyta</taxon>
        <taxon>Spermatophyta</taxon>
        <taxon>Magnoliopsida</taxon>
        <taxon>Liliopsida</taxon>
        <taxon>Poales</taxon>
        <taxon>Poaceae</taxon>
        <taxon>BOP clade</taxon>
        <taxon>Pooideae</taxon>
        <taxon>Triticodae</taxon>
        <taxon>Triticeae</taxon>
        <taxon>Triticinae</taxon>
        <taxon>Triticum</taxon>
    </lineage>
</organism>
<dbReference type="GO" id="GO:0000373">
    <property type="term" value="P:Group II intron splicing"/>
    <property type="evidence" value="ECO:0007669"/>
    <property type="project" value="InterPro"/>
</dbReference>
<dbReference type="SUPFAM" id="SSF75471">
    <property type="entry name" value="YhbY-like"/>
    <property type="match status" value="2"/>
</dbReference>
<dbReference type="AlphaFoldDB" id="A0A9R1Q9Z2"/>
<protein>
    <recommendedName>
        <fullName evidence="9">CRM domain-containing protein</fullName>
    </recommendedName>
</protein>
<dbReference type="EMBL" id="LT934116">
    <property type="protein sequence ID" value="VAH73477.1"/>
    <property type="molecule type" value="Genomic_DNA"/>
</dbReference>
<evidence type="ECO:0000256" key="1">
    <source>
        <dbReference type="ARBA" id="ARBA00022664"/>
    </source>
</evidence>
<keyword evidence="11" id="KW-1185">Reference proteome</keyword>
<reference evidence="10 11" key="1">
    <citation type="submission" date="2017-09" db="EMBL/GenBank/DDBJ databases">
        <authorList>
            <consortium name="International Durum Wheat Genome Sequencing Consortium (IDWGSC)"/>
            <person name="Milanesi L."/>
        </authorList>
    </citation>
    <scope>NUCLEOTIDE SEQUENCE [LARGE SCALE GENOMIC DNA]</scope>
    <source>
        <strain evidence="11">cv. Svevo</strain>
    </source>
</reference>
<dbReference type="Gene3D" id="3.30.110.60">
    <property type="entry name" value="YhbY-like"/>
    <property type="match status" value="1"/>
</dbReference>
<proteinExistence type="predicted"/>
<evidence type="ECO:0000313" key="10">
    <source>
        <dbReference type="EMBL" id="VAH73477.1"/>
    </source>
</evidence>
<evidence type="ECO:0000259" key="9">
    <source>
        <dbReference type="PROSITE" id="PS51295"/>
    </source>
</evidence>
<dbReference type="InterPro" id="IPR044599">
    <property type="entry name" value="CAF1P_plant"/>
</dbReference>
<dbReference type="PANTHER" id="PTHR46247:SF2">
    <property type="entry name" value="CRS2-ASSOCIATED FACTOR 1, MITOCHONDRIAL"/>
    <property type="match status" value="1"/>
</dbReference>
<dbReference type="SMART" id="SM01103">
    <property type="entry name" value="CRS1_YhbY"/>
    <property type="match status" value="1"/>
</dbReference>
<sequence>MLNDIHNHWKHGEAVRVKCLGVPTVDMQNVCHELEDKTGGLIIHRHGGQLILYRGRHYHPKKRPVIPLMLWKPAEPIYPRLIKTTIEGLTVQETKEMRKKGLHAPVLTKLDCKGLPKSDYRKIGVKLRDLVPCILVSFDKEQIIVWRGKDHDESIQDNMHKAFPSVLQLENAAVKNENVEQEEASSESVPGKNEHGEKEETSSDCSSDEWSEISSSDDVPDDK</sequence>
<evidence type="ECO:0000256" key="2">
    <source>
        <dbReference type="ARBA" id="ARBA00022737"/>
    </source>
</evidence>
<name>A0A9R1Q9Z2_TRITD</name>
<dbReference type="GO" id="GO:1990904">
    <property type="term" value="C:ribonucleoprotein complex"/>
    <property type="evidence" value="ECO:0007669"/>
    <property type="project" value="UniProtKB-KW"/>
</dbReference>
<dbReference type="Proteomes" id="UP000324705">
    <property type="component" value="Chromosome 3B"/>
</dbReference>
<accession>A0A9R1Q9Z2</accession>
<dbReference type="InterPro" id="IPR001890">
    <property type="entry name" value="RNA-binding_CRM"/>
</dbReference>